<dbReference type="PANTHER" id="PTHR34755">
    <property type="entry name" value="SERINE/ARGININE REPETITIVE MATRIX PROTEIN 3-RELATED"/>
    <property type="match status" value="1"/>
</dbReference>
<organism evidence="3 4">
    <name type="scientific">Strongylocentrotus purpuratus</name>
    <name type="common">Purple sea urchin</name>
    <dbReference type="NCBI Taxonomy" id="7668"/>
    <lineage>
        <taxon>Eukaryota</taxon>
        <taxon>Metazoa</taxon>
        <taxon>Echinodermata</taxon>
        <taxon>Eleutherozoa</taxon>
        <taxon>Echinozoa</taxon>
        <taxon>Echinoidea</taxon>
        <taxon>Euechinoidea</taxon>
        <taxon>Echinacea</taxon>
        <taxon>Camarodonta</taxon>
        <taxon>Echinidea</taxon>
        <taxon>Strongylocentrotidae</taxon>
        <taxon>Strongylocentrotus</taxon>
    </lineage>
</organism>
<dbReference type="InterPro" id="IPR052109">
    <property type="entry name" value="SRRM_Domain-Containing"/>
</dbReference>
<feature type="compositionally biased region" description="Basic residues" evidence="1">
    <location>
        <begin position="304"/>
        <end position="328"/>
    </location>
</feature>
<dbReference type="Gene3D" id="6.10.140.420">
    <property type="match status" value="1"/>
</dbReference>
<dbReference type="Proteomes" id="UP000007110">
    <property type="component" value="Unassembled WGS sequence"/>
</dbReference>
<dbReference type="OrthoDB" id="10267305at2759"/>
<feature type="compositionally biased region" description="Low complexity" evidence="1">
    <location>
        <begin position="242"/>
        <end position="253"/>
    </location>
</feature>
<feature type="compositionally biased region" description="Basic and acidic residues" evidence="1">
    <location>
        <begin position="263"/>
        <end position="278"/>
    </location>
</feature>
<feature type="compositionally biased region" description="Basic and acidic residues" evidence="1">
    <location>
        <begin position="152"/>
        <end position="174"/>
    </location>
</feature>
<reference evidence="3" key="2">
    <citation type="submission" date="2021-01" db="UniProtKB">
        <authorList>
            <consortium name="EnsemblMetazoa"/>
        </authorList>
    </citation>
    <scope>IDENTIFICATION</scope>
</reference>
<feature type="compositionally biased region" description="Basic residues" evidence="1">
    <location>
        <begin position="184"/>
        <end position="194"/>
    </location>
</feature>
<feature type="compositionally biased region" description="Basic and acidic residues" evidence="1">
    <location>
        <begin position="195"/>
        <end position="204"/>
    </location>
</feature>
<dbReference type="Pfam" id="PF08312">
    <property type="entry name" value="cwf21"/>
    <property type="match status" value="1"/>
</dbReference>
<feature type="compositionally biased region" description="Basic and acidic residues" evidence="1">
    <location>
        <begin position="290"/>
        <end position="303"/>
    </location>
</feature>
<name>A0A7M7HHD1_STRPU</name>
<feature type="region of interest" description="Disordered" evidence="1">
    <location>
        <begin position="142"/>
        <end position="433"/>
    </location>
</feature>
<dbReference type="InterPro" id="IPR013170">
    <property type="entry name" value="mRNA_splic_Cwf21_dom"/>
</dbReference>
<dbReference type="GeneID" id="584224"/>
<dbReference type="Pfam" id="PF15230">
    <property type="entry name" value="SRRM_C"/>
    <property type="match status" value="1"/>
</dbReference>
<evidence type="ECO:0000259" key="2">
    <source>
        <dbReference type="SMART" id="SM01115"/>
    </source>
</evidence>
<dbReference type="PANTHER" id="PTHR34755:SF3">
    <property type="entry name" value="SERINE_ARGININE REPETITIVE MATRIX PROTEIN 2"/>
    <property type="match status" value="1"/>
</dbReference>
<proteinExistence type="predicted"/>
<dbReference type="RefSeq" id="XP_011676806.1">
    <property type="nucleotide sequence ID" value="XM_011678504.2"/>
</dbReference>
<evidence type="ECO:0000313" key="4">
    <source>
        <dbReference type="Proteomes" id="UP000007110"/>
    </source>
</evidence>
<protein>
    <recommendedName>
        <fullName evidence="2">CWF21 domain-containing protein</fullName>
    </recommendedName>
</protein>
<evidence type="ECO:0000256" key="1">
    <source>
        <dbReference type="SAM" id="MobiDB-lite"/>
    </source>
</evidence>
<keyword evidence="4" id="KW-1185">Reference proteome</keyword>
<feature type="compositionally biased region" description="Basic and acidic residues" evidence="1">
    <location>
        <begin position="412"/>
        <end position="426"/>
    </location>
</feature>
<sequence>MYNGVGLSTARGSGTNGYVQRNFALVRNQKQKVDYKSEEEIQKAEALLYRPPNQEILAHKRKRQVELKCTEMKEVMEEQGTYSKEEIEKKVIAFRKMLFEKEGISDLAGKATPERATLTGTHEIAEAKEKQNAKLREAFGIKDGYVDGSSFDPERRAKEAEAKAMAEKKYEILRDPSPSPSPPPKKKKKKSGHRSRSESHSPARKEKKKKSHKSKHSSKDKSDKHRSSKRSHRHRSRDNSESESGLESAGSSPERSRRSHHSRSPDSKQSHKKEENGKNGKKSRRSYSSDSDRSRSYSRSPERRSRRRSRSRSRRSHSYSKERRRSRSRSLSYSPYERRKSRSKSPSSKTKEKNFSPIRKRRDSPSFLDRRRITSARKLPVPYDRPAASPAHSDSSLYSHGDHRSYSRSRSRSHDKSHDIRSHDKSPGGTSIR</sequence>
<evidence type="ECO:0000313" key="3">
    <source>
        <dbReference type="EnsemblMetazoa" id="XP_011676806"/>
    </source>
</evidence>
<dbReference type="InterPro" id="IPR029360">
    <property type="entry name" value="SRRM_C"/>
</dbReference>
<reference evidence="4" key="1">
    <citation type="submission" date="2015-02" db="EMBL/GenBank/DDBJ databases">
        <title>Genome sequencing for Strongylocentrotus purpuratus.</title>
        <authorList>
            <person name="Murali S."/>
            <person name="Liu Y."/>
            <person name="Vee V."/>
            <person name="English A."/>
            <person name="Wang M."/>
            <person name="Skinner E."/>
            <person name="Han Y."/>
            <person name="Muzny D.M."/>
            <person name="Worley K.C."/>
            <person name="Gibbs R.A."/>
        </authorList>
    </citation>
    <scope>NUCLEOTIDE SEQUENCE</scope>
</reference>
<feature type="domain" description="CWF21" evidence="2">
    <location>
        <begin position="57"/>
        <end position="103"/>
    </location>
</feature>
<dbReference type="GO" id="GO:0005634">
    <property type="term" value="C:nucleus"/>
    <property type="evidence" value="ECO:0007669"/>
    <property type="project" value="UniProtKB-ARBA"/>
</dbReference>
<feature type="compositionally biased region" description="Basic residues" evidence="1">
    <location>
        <begin position="205"/>
        <end position="216"/>
    </location>
</feature>
<accession>A0A7M7HHD1</accession>
<dbReference type="EnsemblMetazoa" id="XM_011678504">
    <property type="protein sequence ID" value="XP_011676806"/>
    <property type="gene ID" value="LOC584224"/>
</dbReference>
<dbReference type="SMART" id="SM01115">
    <property type="entry name" value="cwf21"/>
    <property type="match status" value="1"/>
</dbReference>
<dbReference type="AlphaFoldDB" id="A0A7M7HHD1"/>
<feature type="compositionally biased region" description="Basic residues" evidence="1">
    <location>
        <begin position="226"/>
        <end position="236"/>
    </location>
</feature>